<evidence type="ECO:0000256" key="6">
    <source>
        <dbReference type="ARBA" id="ARBA00022723"/>
    </source>
</evidence>
<dbReference type="InterPro" id="IPR036257">
    <property type="entry name" value="Cyt_c_oxidase_su2_TM_sf"/>
</dbReference>
<feature type="region of interest" description="Disordered" evidence="16">
    <location>
        <begin position="320"/>
        <end position="344"/>
    </location>
</feature>
<comment type="function">
    <text evidence="12 15">Subunits I and II form the functional core of the enzyme complex. Electrons originating in cytochrome c are transferred via heme a and Cu(A) to the binuclear center formed by heme a3 and Cu(B).</text>
</comment>
<dbReference type="PRINTS" id="PR01166">
    <property type="entry name" value="CYCOXIDASEII"/>
</dbReference>
<dbReference type="SUPFAM" id="SSF49503">
    <property type="entry name" value="Cupredoxins"/>
    <property type="match status" value="1"/>
</dbReference>
<evidence type="ECO:0000313" key="21">
    <source>
        <dbReference type="EMBL" id="MCM8558293.1"/>
    </source>
</evidence>
<dbReference type="NCBIfam" id="TIGR02866">
    <property type="entry name" value="CoxB"/>
    <property type="match status" value="1"/>
</dbReference>
<dbReference type="Gene3D" id="1.10.287.90">
    <property type="match status" value="1"/>
</dbReference>
<dbReference type="GO" id="GO:0004129">
    <property type="term" value="F:cytochrome-c oxidase activity"/>
    <property type="evidence" value="ECO:0007669"/>
    <property type="project" value="UniProtKB-EC"/>
</dbReference>
<keyword evidence="11 17" id="KW-0472">Membrane</keyword>
<evidence type="ECO:0000256" key="11">
    <source>
        <dbReference type="ARBA" id="ARBA00023136"/>
    </source>
</evidence>
<gene>
    <name evidence="21" type="primary">coxB</name>
    <name evidence="21" type="ORF">NDO55_10740</name>
</gene>
<feature type="transmembrane region" description="Helical" evidence="17">
    <location>
        <begin position="132"/>
        <end position="153"/>
    </location>
</feature>
<keyword evidence="5 14" id="KW-0812">Transmembrane</keyword>
<dbReference type="GO" id="GO:0005886">
    <property type="term" value="C:plasma membrane"/>
    <property type="evidence" value="ECO:0007669"/>
    <property type="project" value="UniProtKB-SubCell"/>
</dbReference>
<evidence type="ECO:0000313" key="22">
    <source>
        <dbReference type="Proteomes" id="UP001155128"/>
    </source>
</evidence>
<evidence type="ECO:0000256" key="3">
    <source>
        <dbReference type="ARBA" id="ARBA00022448"/>
    </source>
</evidence>
<dbReference type="PROSITE" id="PS00078">
    <property type="entry name" value="COX2"/>
    <property type="match status" value="1"/>
</dbReference>
<evidence type="ECO:0000256" key="5">
    <source>
        <dbReference type="ARBA" id="ARBA00022692"/>
    </source>
</evidence>
<organism evidence="21 22">
    <name type="scientific">Sphingomicrobium sediminis</name>
    <dbReference type="NCBI Taxonomy" id="2950949"/>
    <lineage>
        <taxon>Bacteria</taxon>
        <taxon>Pseudomonadati</taxon>
        <taxon>Pseudomonadota</taxon>
        <taxon>Alphaproteobacteria</taxon>
        <taxon>Sphingomonadales</taxon>
        <taxon>Sphingomonadaceae</taxon>
        <taxon>Sphingomicrobium</taxon>
    </lineage>
</organism>
<dbReference type="GO" id="GO:0042773">
    <property type="term" value="P:ATP synthesis coupled electron transport"/>
    <property type="evidence" value="ECO:0007669"/>
    <property type="project" value="TreeGrafter"/>
</dbReference>
<dbReference type="PROSITE" id="PS50857">
    <property type="entry name" value="COX2_CUA"/>
    <property type="match status" value="1"/>
</dbReference>
<dbReference type="InterPro" id="IPR001505">
    <property type="entry name" value="Copper_CuA"/>
</dbReference>
<evidence type="ECO:0000259" key="20">
    <source>
        <dbReference type="PROSITE" id="PS50999"/>
    </source>
</evidence>
<evidence type="ECO:0000256" key="17">
    <source>
        <dbReference type="SAM" id="Phobius"/>
    </source>
</evidence>
<dbReference type="EMBL" id="JAMSHT010000001">
    <property type="protein sequence ID" value="MCM8558293.1"/>
    <property type="molecule type" value="Genomic_DNA"/>
</dbReference>
<evidence type="ECO:0000256" key="15">
    <source>
        <dbReference type="RuleBase" id="RU004024"/>
    </source>
</evidence>
<feature type="chain" id="PRO_5040903120" description="Cytochrome c oxidase subunit 2" evidence="18">
    <location>
        <begin position="23"/>
        <end position="344"/>
    </location>
</feature>
<dbReference type="InterPro" id="IPR011759">
    <property type="entry name" value="Cyt_c_oxidase_su2_TM_dom"/>
</dbReference>
<comment type="catalytic activity">
    <reaction evidence="13 15">
        <text>4 Fe(II)-[cytochrome c] + O2 + 8 H(+)(in) = 4 Fe(III)-[cytochrome c] + 2 H2O + 4 H(+)(out)</text>
        <dbReference type="Rhea" id="RHEA:11436"/>
        <dbReference type="Rhea" id="RHEA-COMP:10350"/>
        <dbReference type="Rhea" id="RHEA-COMP:14399"/>
        <dbReference type="ChEBI" id="CHEBI:15377"/>
        <dbReference type="ChEBI" id="CHEBI:15378"/>
        <dbReference type="ChEBI" id="CHEBI:15379"/>
        <dbReference type="ChEBI" id="CHEBI:29033"/>
        <dbReference type="ChEBI" id="CHEBI:29034"/>
        <dbReference type="EC" id="7.1.1.9"/>
    </reaction>
</comment>
<dbReference type="RefSeq" id="WP_252115087.1">
    <property type="nucleotide sequence ID" value="NZ_JAMSHT010000001.1"/>
</dbReference>
<comment type="caution">
    <text evidence="21">The sequence shown here is derived from an EMBL/GenBank/DDBJ whole genome shotgun (WGS) entry which is preliminary data.</text>
</comment>
<comment type="similarity">
    <text evidence="2 14">Belongs to the cytochrome c oxidase subunit 2 family.</text>
</comment>
<keyword evidence="22" id="KW-1185">Reference proteome</keyword>
<evidence type="ECO:0000256" key="9">
    <source>
        <dbReference type="ARBA" id="ARBA00022989"/>
    </source>
</evidence>
<evidence type="ECO:0000256" key="2">
    <source>
        <dbReference type="ARBA" id="ARBA00007866"/>
    </source>
</evidence>
<keyword evidence="4 14" id="KW-0679">Respiratory chain</keyword>
<evidence type="ECO:0000256" key="10">
    <source>
        <dbReference type="ARBA" id="ARBA00023008"/>
    </source>
</evidence>
<dbReference type="GO" id="GO:0016491">
    <property type="term" value="F:oxidoreductase activity"/>
    <property type="evidence" value="ECO:0007669"/>
    <property type="project" value="InterPro"/>
</dbReference>
<feature type="compositionally biased region" description="Acidic residues" evidence="16">
    <location>
        <begin position="324"/>
        <end position="344"/>
    </location>
</feature>
<dbReference type="InterPro" id="IPR002429">
    <property type="entry name" value="CcO_II-like_C"/>
</dbReference>
<dbReference type="PANTHER" id="PTHR22888:SF9">
    <property type="entry name" value="CYTOCHROME C OXIDASE SUBUNIT 2"/>
    <property type="match status" value="1"/>
</dbReference>
<dbReference type="Pfam" id="PF02790">
    <property type="entry name" value="COX2_TM"/>
    <property type="match status" value="1"/>
</dbReference>
<feature type="domain" description="Cytochrome oxidase subunit II transmembrane region profile" evidence="20">
    <location>
        <begin position="64"/>
        <end position="160"/>
    </location>
</feature>
<comment type="subcellular location">
    <subcellularLocation>
        <location evidence="14">Cell membrane</location>
        <topology evidence="14">Multi-pass membrane protein</topology>
    </subcellularLocation>
    <subcellularLocation>
        <location evidence="1">Membrane</location>
        <topology evidence="1">Multi-pass membrane protein</topology>
    </subcellularLocation>
</comment>
<dbReference type="InterPro" id="IPR014222">
    <property type="entry name" value="Cyt_c_oxidase_su2"/>
</dbReference>
<dbReference type="Gene3D" id="2.60.40.420">
    <property type="entry name" value="Cupredoxins - blue copper proteins"/>
    <property type="match status" value="1"/>
</dbReference>
<dbReference type="GO" id="GO:0005507">
    <property type="term" value="F:copper ion binding"/>
    <property type="evidence" value="ECO:0007669"/>
    <property type="project" value="InterPro"/>
</dbReference>
<comment type="cofactor">
    <cofactor evidence="15">
        <name>Cu cation</name>
        <dbReference type="ChEBI" id="CHEBI:23378"/>
    </cofactor>
    <text evidence="15">Binds a copper A center.</text>
</comment>
<feature type="signal peptide" evidence="18">
    <location>
        <begin position="1"/>
        <end position="22"/>
    </location>
</feature>
<keyword evidence="6 15" id="KW-0479">Metal-binding</keyword>
<accession>A0A9X2J2H7</accession>
<dbReference type="SUPFAM" id="SSF81464">
    <property type="entry name" value="Cytochrome c oxidase subunit II-like, transmembrane region"/>
    <property type="match status" value="1"/>
</dbReference>
<feature type="domain" description="Cytochrome oxidase subunit II copper A binding" evidence="19">
    <location>
        <begin position="161"/>
        <end position="307"/>
    </location>
</feature>
<evidence type="ECO:0000256" key="16">
    <source>
        <dbReference type="SAM" id="MobiDB-lite"/>
    </source>
</evidence>
<keyword evidence="18" id="KW-0732">Signal</keyword>
<dbReference type="AlphaFoldDB" id="A0A9X2J2H7"/>
<evidence type="ECO:0000256" key="1">
    <source>
        <dbReference type="ARBA" id="ARBA00004141"/>
    </source>
</evidence>
<dbReference type="EC" id="7.1.1.9" evidence="15"/>
<dbReference type="Pfam" id="PF00116">
    <property type="entry name" value="COX2"/>
    <property type="match status" value="1"/>
</dbReference>
<evidence type="ECO:0000256" key="4">
    <source>
        <dbReference type="ARBA" id="ARBA00022660"/>
    </source>
</evidence>
<evidence type="ECO:0000256" key="8">
    <source>
        <dbReference type="ARBA" id="ARBA00022982"/>
    </source>
</evidence>
<dbReference type="PROSITE" id="PS50999">
    <property type="entry name" value="COX2_TM"/>
    <property type="match status" value="1"/>
</dbReference>
<dbReference type="InterPro" id="IPR008972">
    <property type="entry name" value="Cupredoxin"/>
</dbReference>
<keyword evidence="10 15" id="KW-0186">Copper</keyword>
<dbReference type="Proteomes" id="UP001155128">
    <property type="component" value="Unassembled WGS sequence"/>
</dbReference>
<feature type="transmembrane region" description="Helical" evidence="17">
    <location>
        <begin position="90"/>
        <end position="111"/>
    </location>
</feature>
<evidence type="ECO:0000256" key="14">
    <source>
        <dbReference type="RuleBase" id="RU000456"/>
    </source>
</evidence>
<keyword evidence="8 14" id="KW-0249">Electron transport</keyword>
<dbReference type="InterPro" id="IPR045187">
    <property type="entry name" value="CcO_II"/>
</dbReference>
<keyword evidence="7" id="KW-1278">Translocase</keyword>
<protein>
    <recommendedName>
        <fullName evidence="15">Cytochrome c oxidase subunit 2</fullName>
        <ecNumber evidence="15">7.1.1.9</ecNumber>
    </recommendedName>
</protein>
<proteinExistence type="inferred from homology"/>
<evidence type="ECO:0000256" key="12">
    <source>
        <dbReference type="ARBA" id="ARBA00024688"/>
    </source>
</evidence>
<sequence>MILKRWLLALLAITLLPNAAMAAVDTPIGELVAVQPDLDGTTADEAAAEIPDWVGLDATEGYYGPSDAARGIQTQVTEVGQQAQGFHDNMLLPIITAISIFVLILMIYAMVRFRRAANPEPSRTTHNTAIEVIWTLVPVLILLVIAVPSIGLIRAQYDQPPADVVIKVTGQQWHWDYEYPDHGEIKFSSYMLREEDDPDRNTSSRPRTDADGPALLAVDERVVIPAGKVVKLIITADPGGVIHSFAMPAFWLKMDAVPGRLNETWVKVDEPGLYFGQCSELCGARHAYMPIAIEVVSDEEFEAWVASKGGAMPEDIAAAAAAEEAADAANDNDEAADDAADTTA</sequence>
<evidence type="ECO:0000259" key="19">
    <source>
        <dbReference type="PROSITE" id="PS50857"/>
    </source>
</evidence>
<evidence type="ECO:0000256" key="18">
    <source>
        <dbReference type="SAM" id="SignalP"/>
    </source>
</evidence>
<keyword evidence="3 14" id="KW-0813">Transport</keyword>
<evidence type="ECO:0000256" key="13">
    <source>
        <dbReference type="ARBA" id="ARBA00047816"/>
    </source>
</evidence>
<keyword evidence="9 17" id="KW-1133">Transmembrane helix</keyword>
<name>A0A9X2J2H7_9SPHN</name>
<evidence type="ECO:0000256" key="7">
    <source>
        <dbReference type="ARBA" id="ARBA00022967"/>
    </source>
</evidence>
<dbReference type="PANTHER" id="PTHR22888">
    <property type="entry name" value="CYTOCHROME C OXIDASE, SUBUNIT II"/>
    <property type="match status" value="1"/>
</dbReference>
<reference evidence="21" key="1">
    <citation type="submission" date="2022-06" db="EMBL/GenBank/DDBJ databases">
        <title>Sphingomicrobium sedimins sp. nov., a marine bacterium isolated from tidal flat.</title>
        <authorList>
            <person name="Kim C.-H."/>
            <person name="Yoo Y."/>
            <person name="Kim J.-J."/>
        </authorList>
    </citation>
    <scope>NUCLEOTIDE SEQUENCE</scope>
    <source>
        <strain evidence="21">GRR-S6-50</strain>
    </source>
</reference>